<dbReference type="PATRIC" id="fig|742737.3.peg.4724"/>
<protein>
    <recommendedName>
        <fullName evidence="6">Protein kinase domain-containing protein</fullName>
    </recommendedName>
</protein>
<evidence type="ECO:0000256" key="1">
    <source>
        <dbReference type="ARBA" id="ARBA00022679"/>
    </source>
</evidence>
<evidence type="ECO:0000256" key="2">
    <source>
        <dbReference type="ARBA" id="ARBA00022741"/>
    </source>
</evidence>
<keyword evidence="2 5" id="KW-0547">Nucleotide-binding</keyword>
<dbReference type="InterPro" id="IPR011009">
    <property type="entry name" value="Kinase-like_dom_sf"/>
</dbReference>
<dbReference type="RefSeq" id="WP_006782724.1">
    <property type="nucleotide sequence ID" value="NZ_CP040506.1"/>
</dbReference>
<dbReference type="Proteomes" id="UP000005384">
    <property type="component" value="Unassembled WGS sequence"/>
</dbReference>
<proteinExistence type="predicted"/>
<reference evidence="7 8" key="1">
    <citation type="submission" date="2011-08" db="EMBL/GenBank/DDBJ databases">
        <title>The Genome Sequence of Clostridium hathewayi WAL-18680.</title>
        <authorList>
            <consortium name="The Broad Institute Genome Sequencing Platform"/>
            <person name="Earl A."/>
            <person name="Ward D."/>
            <person name="Feldgarden M."/>
            <person name="Gevers D."/>
            <person name="Finegold S.M."/>
            <person name="Summanen P.H."/>
            <person name="Molitoris D.R."/>
            <person name="Song M."/>
            <person name="Daigneault M."/>
            <person name="Allen-Vercoe E."/>
            <person name="Young S.K."/>
            <person name="Zeng Q."/>
            <person name="Gargeya S."/>
            <person name="Fitzgerald M."/>
            <person name="Haas B."/>
            <person name="Abouelleil A."/>
            <person name="Alvarado L."/>
            <person name="Arachchi H.M."/>
            <person name="Berlin A."/>
            <person name="Brown A."/>
            <person name="Chapman S.B."/>
            <person name="Chen Z."/>
            <person name="Dunbar C."/>
            <person name="Freedman E."/>
            <person name="Gearin G."/>
            <person name="Gellesch M."/>
            <person name="Goldberg J."/>
            <person name="Griggs A."/>
            <person name="Gujja S."/>
            <person name="Heiman D."/>
            <person name="Howarth C."/>
            <person name="Larson L."/>
            <person name="Lui A."/>
            <person name="MacDonald P.J.P."/>
            <person name="Montmayeur A."/>
            <person name="Murphy C."/>
            <person name="Neiman D."/>
            <person name="Pearson M."/>
            <person name="Priest M."/>
            <person name="Roberts A."/>
            <person name="Saif S."/>
            <person name="Shea T."/>
            <person name="Shenoy N."/>
            <person name="Sisk P."/>
            <person name="Stolte C."/>
            <person name="Sykes S."/>
            <person name="Wortman J."/>
            <person name="Nusbaum C."/>
            <person name="Birren B."/>
        </authorList>
    </citation>
    <scope>NUCLEOTIDE SEQUENCE [LARGE SCALE GENOMIC DNA]</scope>
    <source>
        <strain evidence="7 8">WAL-18680</strain>
    </source>
</reference>
<dbReference type="GO" id="GO:0005524">
    <property type="term" value="F:ATP binding"/>
    <property type="evidence" value="ECO:0007669"/>
    <property type="project" value="UniProtKB-UniRule"/>
</dbReference>
<keyword evidence="1" id="KW-0808">Transferase</keyword>
<dbReference type="EMBL" id="ADLN01000120">
    <property type="protein sequence ID" value="EHI57627.1"/>
    <property type="molecule type" value="Genomic_DNA"/>
</dbReference>
<dbReference type="InterPro" id="IPR017441">
    <property type="entry name" value="Protein_kinase_ATP_BS"/>
</dbReference>
<dbReference type="PROSITE" id="PS00107">
    <property type="entry name" value="PROTEIN_KINASE_ATP"/>
    <property type="match status" value="1"/>
</dbReference>
<name>G5IMK8_9FIRM</name>
<gene>
    <name evidence="7" type="ORF">HMPREF9473_04736</name>
</gene>
<dbReference type="GO" id="GO:0004674">
    <property type="term" value="F:protein serine/threonine kinase activity"/>
    <property type="evidence" value="ECO:0007669"/>
    <property type="project" value="TreeGrafter"/>
</dbReference>
<feature type="binding site" evidence="5">
    <location>
        <position position="48"/>
    </location>
    <ligand>
        <name>ATP</name>
        <dbReference type="ChEBI" id="CHEBI:30616"/>
    </ligand>
</feature>
<dbReference type="PANTHER" id="PTHR43289">
    <property type="entry name" value="MITOGEN-ACTIVATED PROTEIN KINASE KINASE KINASE 20-RELATED"/>
    <property type="match status" value="1"/>
</dbReference>
<keyword evidence="8" id="KW-1185">Reference proteome</keyword>
<evidence type="ECO:0000313" key="7">
    <source>
        <dbReference type="EMBL" id="EHI57627.1"/>
    </source>
</evidence>
<evidence type="ECO:0000256" key="4">
    <source>
        <dbReference type="ARBA" id="ARBA00022840"/>
    </source>
</evidence>
<dbReference type="PROSITE" id="PS50011">
    <property type="entry name" value="PROTEIN_KINASE_DOM"/>
    <property type="match status" value="1"/>
</dbReference>
<dbReference type="CDD" id="cd14014">
    <property type="entry name" value="STKc_PknB_like"/>
    <property type="match status" value="1"/>
</dbReference>
<evidence type="ECO:0000256" key="5">
    <source>
        <dbReference type="PROSITE-ProRule" id="PRU10141"/>
    </source>
</evidence>
<comment type="caution">
    <text evidence="7">The sequence shown here is derived from an EMBL/GenBank/DDBJ whole genome shotgun (WGS) entry which is preliminary data.</text>
</comment>
<keyword evidence="4 5" id="KW-0067">ATP-binding</keyword>
<dbReference type="Pfam" id="PF00069">
    <property type="entry name" value="Pkinase"/>
    <property type="match status" value="1"/>
</dbReference>
<dbReference type="AlphaFoldDB" id="G5IMK8"/>
<dbReference type="SUPFAM" id="SSF56112">
    <property type="entry name" value="Protein kinase-like (PK-like)"/>
    <property type="match status" value="1"/>
</dbReference>
<evidence type="ECO:0000259" key="6">
    <source>
        <dbReference type="PROSITE" id="PS50011"/>
    </source>
</evidence>
<accession>G5IMK8</accession>
<dbReference type="PANTHER" id="PTHR43289:SF34">
    <property type="entry name" value="SERINE_THREONINE-PROTEIN KINASE YBDM-RELATED"/>
    <property type="match status" value="1"/>
</dbReference>
<dbReference type="OrthoDB" id="9788659at2"/>
<keyword evidence="3" id="KW-0418">Kinase</keyword>
<evidence type="ECO:0000313" key="8">
    <source>
        <dbReference type="Proteomes" id="UP000005384"/>
    </source>
</evidence>
<feature type="domain" description="Protein kinase" evidence="6">
    <location>
        <begin position="19"/>
        <end position="258"/>
    </location>
</feature>
<dbReference type="Gene3D" id="1.10.510.10">
    <property type="entry name" value="Transferase(Phosphotransferase) domain 1"/>
    <property type="match status" value="1"/>
</dbReference>
<sequence>MILKKGGVGIENTILFGKYQLGPVIGQGRSGTVWLATHLGLEERRAIKRVPKELEDYDRFRREALLLKELRHPGIPIVYDLEEDNSYCYLIEEYLEGNSLYDVVRHQRHLNQDTVIRYGIQICDLVQYLHSHSAGQDPILYLDLQPKNLLLCHEVVKLIDFDHSARLLDANEDTKRYGTPGCCAPEQMNGEQELDIRTDVYAIGCILYFMRTGVYQDGDVAQNGDFCERELARIIRTCLREKKEERYQSAGEIKLALLALTGHVDNRKKIHMSGIGVFSKNNISSLVIALAGSKSGVGTTHLSISLSGYLRHQGYPNLYEEHNRSGAVWQTARYMGLESDSYGIFNMQNILCKPAYGEAVRLKEHPYRVVVRDYGTDWEEMARQTDIQVRILVHGGKWWDAADGDRAFKAFSGCPDLVVLYNHTLPGISLKAPEGAENMRCFFVPYFCDPFLPGILVTRFWDAVTGPFIRTGKGEASLRNGIRRTAGKICRRIGLSALWDWAMEQG</sequence>
<dbReference type="InterPro" id="IPR000719">
    <property type="entry name" value="Prot_kinase_dom"/>
</dbReference>
<dbReference type="HOGENOM" id="CLU_038253_1_0_9"/>
<evidence type="ECO:0000256" key="3">
    <source>
        <dbReference type="ARBA" id="ARBA00022777"/>
    </source>
</evidence>
<organism evidence="7 8">
    <name type="scientific">Hungatella hathewayi WAL-18680</name>
    <dbReference type="NCBI Taxonomy" id="742737"/>
    <lineage>
        <taxon>Bacteria</taxon>
        <taxon>Bacillati</taxon>
        <taxon>Bacillota</taxon>
        <taxon>Clostridia</taxon>
        <taxon>Lachnospirales</taxon>
        <taxon>Lachnospiraceae</taxon>
        <taxon>Hungatella</taxon>
    </lineage>
</organism>